<evidence type="ECO:0000256" key="4">
    <source>
        <dbReference type="RuleBase" id="RU362092"/>
    </source>
</evidence>
<proteinExistence type="inferred from homology"/>
<feature type="compositionally biased region" description="Low complexity" evidence="6">
    <location>
        <begin position="838"/>
        <end position="851"/>
    </location>
</feature>
<evidence type="ECO:0000313" key="9">
    <source>
        <dbReference type="WBParaSite" id="Minc3s00392g11523"/>
    </source>
</evidence>
<organism evidence="8 9">
    <name type="scientific">Meloidogyne incognita</name>
    <name type="common">Southern root-knot nematode worm</name>
    <name type="synonym">Oxyuris incognita</name>
    <dbReference type="NCBI Taxonomy" id="6306"/>
    <lineage>
        <taxon>Eukaryota</taxon>
        <taxon>Metazoa</taxon>
        <taxon>Ecdysozoa</taxon>
        <taxon>Nematoda</taxon>
        <taxon>Chromadorea</taxon>
        <taxon>Rhabditida</taxon>
        <taxon>Tylenchina</taxon>
        <taxon>Tylenchomorpha</taxon>
        <taxon>Tylenchoidea</taxon>
        <taxon>Meloidogynidae</taxon>
        <taxon>Meloidogyninae</taxon>
        <taxon>Meloidogyne</taxon>
        <taxon>Meloidogyne incognita group</taxon>
    </lineage>
</organism>
<dbReference type="InterPro" id="IPR013826">
    <property type="entry name" value="Topo_IA_cen_sub3"/>
</dbReference>
<dbReference type="GO" id="GO:0006265">
    <property type="term" value="P:DNA topological change"/>
    <property type="evidence" value="ECO:0007669"/>
    <property type="project" value="InterPro"/>
</dbReference>
<dbReference type="Proteomes" id="UP000887563">
    <property type="component" value="Unplaced"/>
</dbReference>
<feature type="region of interest" description="Disordered" evidence="6">
    <location>
        <begin position="880"/>
        <end position="919"/>
    </location>
</feature>
<dbReference type="InterPro" id="IPR000380">
    <property type="entry name" value="Topo_IA"/>
</dbReference>
<feature type="compositionally biased region" description="Polar residues" evidence="6">
    <location>
        <begin position="48"/>
        <end position="61"/>
    </location>
</feature>
<evidence type="ECO:0000256" key="2">
    <source>
        <dbReference type="ARBA" id="ARBA00023125"/>
    </source>
</evidence>
<dbReference type="Pfam" id="PF01131">
    <property type="entry name" value="Topoisom_bac"/>
    <property type="match status" value="1"/>
</dbReference>
<evidence type="ECO:0000256" key="3">
    <source>
        <dbReference type="ARBA" id="ARBA00023235"/>
    </source>
</evidence>
<feature type="coiled-coil region" evidence="5">
    <location>
        <begin position="452"/>
        <end position="479"/>
    </location>
</feature>
<dbReference type="InterPro" id="IPR003602">
    <property type="entry name" value="Topo_IA_DNA-bd_dom"/>
</dbReference>
<comment type="function">
    <text evidence="4">Introduces a single-strand break via transesterification at a target site in duplex DNA. Releases the supercoiling and torsional tension of DNA introduced during the DNA replication and transcription by transiently cleaving and rejoining one strand of the DNA duplex. The scissile phosphodiester is attacked by the catalytic tyrosine of the enzyme, resulting in the formation of a DNA-(5'-phosphotyrosyl)-enzyme intermediate and the expulsion of a 3'-OH DNA strand.</text>
</comment>
<dbReference type="Gene3D" id="1.10.290.10">
    <property type="entry name" value="Topoisomerase I, domain 4"/>
    <property type="match status" value="1"/>
</dbReference>
<protein>
    <recommendedName>
        <fullName evidence="4">DNA topoisomerase</fullName>
        <ecNumber evidence="4">5.6.2.1</ecNumber>
    </recommendedName>
</protein>
<feature type="compositionally biased region" description="Polar residues" evidence="6">
    <location>
        <begin position="808"/>
        <end position="819"/>
    </location>
</feature>
<dbReference type="PROSITE" id="PS52039">
    <property type="entry name" value="TOPO_IA_2"/>
    <property type="match status" value="1"/>
</dbReference>
<accession>A0A914LC62</accession>
<dbReference type="GO" id="GO:0003677">
    <property type="term" value="F:DNA binding"/>
    <property type="evidence" value="ECO:0007669"/>
    <property type="project" value="UniProtKB-KW"/>
</dbReference>
<evidence type="ECO:0000256" key="5">
    <source>
        <dbReference type="SAM" id="Coils"/>
    </source>
</evidence>
<feature type="region of interest" description="Disordered" evidence="6">
    <location>
        <begin position="590"/>
        <end position="642"/>
    </location>
</feature>
<keyword evidence="8" id="KW-1185">Reference proteome</keyword>
<evidence type="ECO:0000313" key="8">
    <source>
        <dbReference type="Proteomes" id="UP000887563"/>
    </source>
</evidence>
<dbReference type="GO" id="GO:0003917">
    <property type="term" value="F:DNA topoisomerase type I (single strand cut, ATP-independent) activity"/>
    <property type="evidence" value="ECO:0007669"/>
    <property type="project" value="UniProtKB-EC"/>
</dbReference>
<dbReference type="PANTHER" id="PTHR11390:SF20">
    <property type="entry name" value="DNA TOPOISOMERASE 3-BETA-1"/>
    <property type="match status" value="1"/>
</dbReference>
<dbReference type="SMART" id="SM00437">
    <property type="entry name" value="TOP1Ac"/>
    <property type="match status" value="1"/>
</dbReference>
<dbReference type="Gene3D" id="1.10.460.10">
    <property type="entry name" value="Topoisomerase I, domain 2"/>
    <property type="match status" value="1"/>
</dbReference>
<dbReference type="InterPro" id="IPR013825">
    <property type="entry name" value="Topo_IA_cen_sub2"/>
</dbReference>
<feature type="compositionally biased region" description="Polar residues" evidence="6">
    <location>
        <begin position="743"/>
        <end position="770"/>
    </location>
</feature>
<dbReference type="AlphaFoldDB" id="A0A914LC62"/>
<sequence length="973" mass="112257">MDSTSGQIDCSEVQKPIGPQPPTSSQLNKEVDEGEISDEVFSGDVDTRNASPSKNQQKETMNNELDAVTLSNLVRAPPPAVSRSVIVQALYLLIEHHNNKEKQTDLDEYTITCRLRSRNSATQGKEGAIVRHKDGPFNQTNHIFIASRLRDLEKLGRAKLVSSNARYEEIKQPAPMNLFTLIRIASERLNFSPKYTMELANRLHKSKLLTNPTTFAKAYPAGFPNEDFIKNIIKQADELCKLRVDTRLILANFVRPKSKELRGFNSNNTNVGGVNLNTSSVPIHPCILSTSESLEAMLDQCLENDEMELLKLICQYFFATCLQPFTYSVHTFEFEAGPERFMCECQVLATPGFTTYLPWMRPPNVSDQLPEEFRKRNPSREYFVTDIKKVDSPKDAPEHILESEFIELLEKRAVGNSLILDTLNALVELKFVNIVGPGRRIMPSATGFELMDQEYRKKIDQLVENVTQVESNIGDAQANSASHSSLDSTNTISSVSNNNIESNPNLNTKISAAIIPPIQRNFGFRQRPLGSTHSEFSDCSTRMSLRDFPLQKQQFPCRKQFQSELTLEQQNEQQSTPQLLQQLHIGLAEVPEENFNNKDRDSYRQQRANKNSSTSESNSLFHNRTNNEPFITQDQNGNSFEGDIKQEDICSVENSSPSKSETLQQHRWSWMATISSLQTKRRSFPPKNQEKNREWLYSARSNKSSVTDDDFGQYTSKRVRFESPKFRRSASMAPSERYKENNNLHNSSRIRSTTNFGNSNNFRDVQQRTCTPRRRSPSPERRRSQYRNNNFSNRDHNKFSSRYHDRQQNNFCSSYQKPQIGTKRPPSDDSDSPVKSFKQQLLNQQRQQKNNDYYPQQRQSRYDSHIRDRDFDRGRRGFQNHQQSERFSNSRNCQQPPQSSHTNSYNDYLPRDRPWQPNYQQQNNISRQQSFYQNQQKFNGKQQQTSKSRLLPDINTVPTKRGKWVWVDDNEGN</sequence>
<dbReference type="GO" id="GO:0006281">
    <property type="term" value="P:DNA repair"/>
    <property type="evidence" value="ECO:0007669"/>
    <property type="project" value="TreeGrafter"/>
</dbReference>
<reference evidence="9" key="1">
    <citation type="submission" date="2022-11" db="UniProtKB">
        <authorList>
            <consortium name="WormBaseParasite"/>
        </authorList>
    </citation>
    <scope>IDENTIFICATION</scope>
</reference>
<feature type="compositionally biased region" description="Basic and acidic residues" evidence="6">
    <location>
        <begin position="595"/>
        <end position="604"/>
    </location>
</feature>
<feature type="region of interest" description="Disordered" evidence="6">
    <location>
        <begin position="1"/>
        <end position="61"/>
    </location>
</feature>
<feature type="region of interest" description="Disordered" evidence="6">
    <location>
        <begin position="725"/>
        <end position="865"/>
    </location>
</feature>
<dbReference type="InterPro" id="IPR023405">
    <property type="entry name" value="Topo_IA_core_domain"/>
</dbReference>
<dbReference type="PANTHER" id="PTHR11390">
    <property type="entry name" value="PROKARYOTIC DNA TOPOISOMERASE"/>
    <property type="match status" value="1"/>
</dbReference>
<dbReference type="InterPro" id="IPR013497">
    <property type="entry name" value="Topo_IA_cen"/>
</dbReference>
<feature type="domain" description="Topo IA-type catalytic" evidence="7">
    <location>
        <begin position="44"/>
        <end position="498"/>
    </location>
</feature>
<keyword evidence="2 4" id="KW-0238">DNA-binding</keyword>
<evidence type="ECO:0000256" key="6">
    <source>
        <dbReference type="SAM" id="MobiDB-lite"/>
    </source>
</evidence>
<feature type="compositionally biased region" description="Basic and acidic residues" evidence="6">
    <location>
        <begin position="793"/>
        <end position="807"/>
    </location>
</feature>
<dbReference type="SUPFAM" id="SSF56712">
    <property type="entry name" value="Prokaryotic type I DNA topoisomerase"/>
    <property type="match status" value="1"/>
</dbReference>
<dbReference type="InterPro" id="IPR013824">
    <property type="entry name" value="Topo_IA_cen_sub1"/>
</dbReference>
<keyword evidence="3 4" id="KW-0413">Isomerase</keyword>
<dbReference type="GO" id="GO:0006310">
    <property type="term" value="P:DNA recombination"/>
    <property type="evidence" value="ECO:0007669"/>
    <property type="project" value="TreeGrafter"/>
</dbReference>
<name>A0A914LC62_MELIC</name>
<dbReference type="GO" id="GO:0005634">
    <property type="term" value="C:nucleus"/>
    <property type="evidence" value="ECO:0007669"/>
    <property type="project" value="TreeGrafter"/>
</dbReference>
<dbReference type="Gene3D" id="2.70.20.10">
    <property type="entry name" value="Topoisomerase I, domain 3"/>
    <property type="match status" value="1"/>
</dbReference>
<dbReference type="EC" id="5.6.2.1" evidence="4"/>
<evidence type="ECO:0000256" key="1">
    <source>
        <dbReference type="ARBA" id="ARBA00023029"/>
    </source>
</evidence>
<feature type="compositionally biased region" description="Polar residues" evidence="6">
    <location>
        <begin position="880"/>
        <end position="906"/>
    </location>
</feature>
<keyword evidence="5" id="KW-0175">Coiled coil</keyword>
<dbReference type="WBParaSite" id="Minc3s00392g11523">
    <property type="protein sequence ID" value="Minc3s00392g11523"/>
    <property type="gene ID" value="Minc3s00392g11523"/>
</dbReference>
<comment type="similarity">
    <text evidence="4">Belongs to the type IA topoisomerase family.</text>
</comment>
<evidence type="ECO:0000259" key="7">
    <source>
        <dbReference type="PROSITE" id="PS52039"/>
    </source>
</evidence>
<feature type="compositionally biased region" description="Polar residues" evidence="6">
    <location>
        <begin position="605"/>
        <end position="639"/>
    </location>
</feature>
<keyword evidence="1 4" id="KW-0799">Topoisomerase</keyword>
<comment type="catalytic activity">
    <reaction evidence="4">
        <text>ATP-independent breakage of single-stranded DNA, followed by passage and rejoining.</text>
        <dbReference type="EC" id="5.6.2.1"/>
    </reaction>
</comment>